<dbReference type="EMBL" id="CP003470">
    <property type="protein sequence ID" value="AGG87655.1"/>
    <property type="molecule type" value="Genomic_DNA"/>
</dbReference>
<evidence type="ECO:0000313" key="5">
    <source>
        <dbReference type="Proteomes" id="UP000011859"/>
    </source>
</evidence>
<dbReference type="eggNOG" id="COG3497">
    <property type="taxonomic scope" value="Bacteria"/>
</dbReference>
<dbReference type="HOGENOM" id="CLU_009303_1_0_6"/>
<reference evidence="4 5" key="1">
    <citation type="submission" date="2012-04" db="EMBL/GenBank/DDBJ databases">
        <title>Complete genome of Rhodanobacter sp. 2APBS1.</title>
        <authorList>
            <consortium name="US DOE Joint Genome Institute"/>
            <person name="Huntemann M."/>
            <person name="Wei C.-L."/>
            <person name="Han J."/>
            <person name="Detter J.C."/>
            <person name="Han C."/>
            <person name="Tapia R."/>
            <person name="Munk A.C.C."/>
            <person name="Chen A."/>
            <person name="Krypides N."/>
            <person name="Mavromatis K."/>
            <person name="Markowitz V."/>
            <person name="Szeto E."/>
            <person name="Ivanova N."/>
            <person name="Mikhailova N."/>
            <person name="Ovchinnikova G."/>
            <person name="Pagani I."/>
            <person name="Pati A."/>
            <person name="Goodwin L."/>
            <person name="Peters L."/>
            <person name="Pitluck S."/>
            <person name="Woyke T."/>
            <person name="Prakash O."/>
            <person name="Elkins J."/>
            <person name="Brown S."/>
            <person name="Palumbo A."/>
            <person name="Hemme C."/>
            <person name="Zhou J."/>
            <person name="Watson D."/>
            <person name="Jardine P."/>
            <person name="Kostka J."/>
            <person name="Green S."/>
        </authorList>
    </citation>
    <scope>NUCLEOTIDE SEQUENCE [LARGE SCALE GENOMIC DNA]</scope>
    <source>
        <strain evidence="4 5">2APBS1</strain>
    </source>
</reference>
<dbReference type="STRING" id="666685.R2APBS1_0485"/>
<gene>
    <name evidence="4" type="ORF">R2APBS1_0485</name>
</gene>
<keyword evidence="5" id="KW-1185">Reference proteome</keyword>
<name>M4NAR1_9GAMM</name>
<dbReference type="Gene3D" id="3.40.50.11780">
    <property type="match status" value="2"/>
</dbReference>
<dbReference type="Pfam" id="PF17482">
    <property type="entry name" value="Phage_sheath_1C"/>
    <property type="match status" value="1"/>
</dbReference>
<comment type="similarity">
    <text evidence="1">Belongs to the myoviridae tail sheath protein family.</text>
</comment>
<dbReference type="PANTHER" id="PTHR35861:SF1">
    <property type="entry name" value="PHAGE TAIL SHEATH PROTEIN"/>
    <property type="match status" value="1"/>
</dbReference>
<dbReference type="OrthoDB" id="9767864at2"/>
<accession>M4NAR1</accession>
<dbReference type="InterPro" id="IPR020287">
    <property type="entry name" value="Tail_sheath_C"/>
</dbReference>
<protein>
    <submittedName>
        <fullName evidence="4">Phage tail sheath protein FI</fullName>
    </submittedName>
</protein>
<proteinExistence type="inferred from homology"/>
<dbReference type="KEGG" id="rhd:R2APBS1_0485"/>
<evidence type="ECO:0000256" key="1">
    <source>
        <dbReference type="ARBA" id="ARBA00008005"/>
    </source>
</evidence>
<evidence type="ECO:0000259" key="2">
    <source>
        <dbReference type="Pfam" id="PF04984"/>
    </source>
</evidence>
<dbReference type="PANTHER" id="PTHR35861">
    <property type="match status" value="1"/>
</dbReference>
<organism evidence="4 5">
    <name type="scientific">Rhodanobacter denitrificans</name>
    <dbReference type="NCBI Taxonomy" id="666685"/>
    <lineage>
        <taxon>Bacteria</taxon>
        <taxon>Pseudomonadati</taxon>
        <taxon>Pseudomonadota</taxon>
        <taxon>Gammaproteobacteria</taxon>
        <taxon>Lysobacterales</taxon>
        <taxon>Rhodanobacteraceae</taxon>
        <taxon>Rhodanobacter</taxon>
    </lineage>
</organism>
<evidence type="ECO:0000313" key="4">
    <source>
        <dbReference type="EMBL" id="AGG87655.1"/>
    </source>
</evidence>
<sequence length="533" mass="56268" precursor="true">MPSALTYPGVYIEEIPSGVRTITGVATSITAFVGRAARGPIDADAESPVIINSYGDFERNFGSLDPACPMGYAVRDFYLNGGAQAAIVRLYKGTDGKPAKAAIAIANLPLEAASAGSWGNQLRVRIDGNVSADIATGFGLAVGDLFNLTVRDLASGTQESFLNLSVKESPRRIDRVLKAGSSLLRVASSLVLPATAMPAAHLDADAGKTVWEQDKSSTGVAAAGQAVDSAALDDNAYLGSAGAKTGIYALKKTDLFNLLCIPPDVRGGNTSKSVYQNAMALCVERRALLIVDAPAEWGSAGAITPAVLAALGLAGTAARNAALYFPRVIESDPKRQGQLDTFVSCGIVAGVMARTDTQRGVWKAPAGIDAALNGVQGLAATLNDAENGMLNPLGVNCLRSFPLVGPVLWGARTLRGADLLADEYKYVPVRRLALYIEESLFRGTQWVVFEPNDEPLWSQIRLNVGAFMQNLFRQGAFQGKTPADAYFVKCDKETTTQNDINLGIVNIVVGFAPLKPAEFVVIQLQQMAGQIQT</sequence>
<dbReference type="InterPro" id="IPR035089">
    <property type="entry name" value="Phage_sheath_subtilisin"/>
</dbReference>
<dbReference type="Proteomes" id="UP000011859">
    <property type="component" value="Chromosome"/>
</dbReference>
<dbReference type="AlphaFoldDB" id="M4NAR1"/>
<feature type="domain" description="Tail sheath protein C-terminal" evidence="3">
    <location>
        <begin position="423"/>
        <end position="525"/>
    </location>
</feature>
<feature type="domain" description="Tail sheath protein subtilisin-like" evidence="2">
    <location>
        <begin position="255"/>
        <end position="414"/>
    </location>
</feature>
<dbReference type="RefSeq" id="WP_015446714.1">
    <property type="nucleotide sequence ID" value="NC_020541.1"/>
</dbReference>
<dbReference type="InterPro" id="IPR052042">
    <property type="entry name" value="Tail_sheath_structural"/>
</dbReference>
<evidence type="ECO:0000259" key="3">
    <source>
        <dbReference type="Pfam" id="PF17482"/>
    </source>
</evidence>
<dbReference type="Pfam" id="PF04984">
    <property type="entry name" value="Phage_sheath_1"/>
    <property type="match status" value="1"/>
</dbReference>